<protein>
    <submittedName>
        <fullName evidence="4">Sterol 3-beta-glucosyltransferase</fullName>
    </submittedName>
</protein>
<dbReference type="CDD" id="cd03784">
    <property type="entry name" value="GT1_Gtf-like"/>
    <property type="match status" value="1"/>
</dbReference>
<evidence type="ECO:0000313" key="5">
    <source>
        <dbReference type="Proteomes" id="UP000059188"/>
    </source>
</evidence>
<dbReference type="OrthoDB" id="5835829at2759"/>
<accession>A0A0B7FD19</accession>
<feature type="domain" description="Glycosyltransferase family 28 N-terminal" evidence="2">
    <location>
        <begin position="163"/>
        <end position="310"/>
    </location>
</feature>
<dbReference type="AlphaFoldDB" id="A0A0B7FD19"/>
<dbReference type="PANTHER" id="PTHR48050:SF13">
    <property type="entry name" value="STEROL 3-BETA-GLUCOSYLTRANSFERASE UGT80A2"/>
    <property type="match status" value="1"/>
</dbReference>
<dbReference type="PANTHER" id="PTHR48050">
    <property type="entry name" value="STEROL 3-BETA-GLUCOSYLTRANSFERASE"/>
    <property type="match status" value="1"/>
</dbReference>
<organism evidence="4 5">
    <name type="scientific">Thanatephorus cucumeris (strain AG1-IB / isolate 7/3/14)</name>
    <name type="common">Lettuce bottom rot fungus</name>
    <name type="synonym">Rhizoctonia solani</name>
    <dbReference type="NCBI Taxonomy" id="1108050"/>
    <lineage>
        <taxon>Eukaryota</taxon>
        <taxon>Fungi</taxon>
        <taxon>Dikarya</taxon>
        <taxon>Basidiomycota</taxon>
        <taxon>Agaricomycotina</taxon>
        <taxon>Agaricomycetes</taxon>
        <taxon>Cantharellales</taxon>
        <taxon>Ceratobasidiaceae</taxon>
        <taxon>Rhizoctonia</taxon>
        <taxon>Rhizoctonia solani AG-1</taxon>
    </lineage>
</organism>
<gene>
    <name evidence="4" type="ORF">RSOLAG1IB_06792</name>
</gene>
<dbReference type="InterPro" id="IPR050426">
    <property type="entry name" value="Glycosyltransferase_28"/>
</dbReference>
<keyword evidence="1 4" id="KW-0808">Transferase</keyword>
<keyword evidence="5" id="KW-1185">Reference proteome</keyword>
<dbReference type="FunFam" id="3.40.50.2000:FF:000009">
    <property type="entry name" value="Sterol 3-beta-glucosyltransferase UGT80A2"/>
    <property type="match status" value="1"/>
</dbReference>
<evidence type="ECO:0000259" key="3">
    <source>
        <dbReference type="Pfam" id="PF06722"/>
    </source>
</evidence>
<dbReference type="InterPro" id="IPR004276">
    <property type="entry name" value="GlycoTrans_28_N"/>
</dbReference>
<sequence length="864" mass="93546">MILVDDKTGSTEVQAQTELLSQPSSQNNTSEPTDSSLILNIPISYSHESLQEATAQPPPTYSPSVVSREQRTRMFVTNGRPVSTTDLLDSSESTADVVYPREKAHLPEYSEMITTEATVQSDGRIQVLFAPSQGFPEGYAPPVYEPALDEDGFLSAPVMCINIMIVGSRGDVQPYIALGQRLQEYGHTVRVSTHEVFRPLVKHAGLMFFNIGGDPSELTGYMVRNPGLVPNLDSLKGGDIGKSQARISEILDGCLLSCYEDDEGSEEEPGFAADLIISNPPTFAHIHCAEALGIPLHLSYTMPWSPTASFPHPLVNIKQKDETEPGMASYYSYSLVDMMTWQGLGRTINKFRTKRLGLEYLSTRSAVGIIERTSVPWTYCISPTIVPKPADWMTNIDVSGFCFLNMAKGYDPPRELVEFIEAGEPPVYIGFGSIVLENPENMTKSVLGAISQAGVRAIIAPGLGGLDESMIKTAGDEVFSLATDVPHDWLFERVSAVVHHGGAGTTAIGLKCGRPTIVVPFFGDQPWWAVQVARRGAGPPPIHPNKLTAEALAVAIRVAVSPESREAARKIGETIRSEEGPRNAVESIHKHLPLLNMRCDLDSNRVAVWYSPTHKLKLSAFAAQVLAEAGKIDINKLELHRSREYDTHIGPLDPVSGTLFPGLKIVNDFGRGIAQLPSEPGKGATKMLSASTLGLQNTLQGAAEGMHNLPKVYGGEVRKHKKVTGIGSGFAQGGKEFALGLYDGFSDFFMEPVRGFKRGGVLGAIGGVGIGALNLTTKPTAGFMHAVSMPIEGTIKEVKSMLHRQVGKNRVVTRYAQGVSAARNASEAERERVVRAFLERVSGVDSASTKDKKGKGKAKMVWKN</sequence>
<evidence type="ECO:0000259" key="2">
    <source>
        <dbReference type="Pfam" id="PF03033"/>
    </source>
</evidence>
<dbReference type="InterPro" id="IPR002213">
    <property type="entry name" value="UDP_glucos_trans"/>
</dbReference>
<dbReference type="GO" id="GO:0005975">
    <property type="term" value="P:carbohydrate metabolic process"/>
    <property type="evidence" value="ECO:0007669"/>
    <property type="project" value="InterPro"/>
</dbReference>
<dbReference type="STRING" id="1108050.A0A0B7FD19"/>
<dbReference type="Proteomes" id="UP000059188">
    <property type="component" value="Unassembled WGS sequence"/>
</dbReference>
<evidence type="ECO:0000256" key="1">
    <source>
        <dbReference type="ARBA" id="ARBA00022679"/>
    </source>
</evidence>
<evidence type="ECO:0000313" key="4">
    <source>
        <dbReference type="EMBL" id="CEL54082.1"/>
    </source>
</evidence>
<dbReference type="GO" id="GO:0016906">
    <property type="term" value="F:sterol 3-beta-glucosyltransferase activity"/>
    <property type="evidence" value="ECO:0007669"/>
    <property type="project" value="UniProtKB-ARBA"/>
</dbReference>
<proteinExistence type="predicted"/>
<dbReference type="Gene3D" id="3.40.50.2000">
    <property type="entry name" value="Glycogen Phosphorylase B"/>
    <property type="match status" value="2"/>
</dbReference>
<dbReference type="InterPro" id="IPR010610">
    <property type="entry name" value="EryCIII-like_C"/>
</dbReference>
<dbReference type="EMBL" id="LN679114">
    <property type="protein sequence ID" value="CEL54082.1"/>
    <property type="molecule type" value="Genomic_DNA"/>
</dbReference>
<dbReference type="Pfam" id="PF03033">
    <property type="entry name" value="Glyco_transf_28"/>
    <property type="match status" value="1"/>
</dbReference>
<dbReference type="SUPFAM" id="SSF53756">
    <property type="entry name" value="UDP-Glycosyltransferase/glycogen phosphorylase"/>
    <property type="match status" value="1"/>
</dbReference>
<name>A0A0B7FD19_THACB</name>
<reference evidence="4 5" key="1">
    <citation type="submission" date="2014-11" db="EMBL/GenBank/DDBJ databases">
        <authorList>
            <person name="Wibberg Daniel"/>
        </authorList>
    </citation>
    <scope>NUCLEOTIDE SEQUENCE [LARGE SCALE GENOMIC DNA]</scope>
    <source>
        <strain evidence="4">Rhizoctonia solani AG1-IB 7/3/14</strain>
    </source>
</reference>
<feature type="domain" description="Erythromycin biosynthesis protein CIII-like C-terminal" evidence="3">
    <location>
        <begin position="481"/>
        <end position="587"/>
    </location>
</feature>
<dbReference type="Pfam" id="PF06722">
    <property type="entry name" value="EryCIII-like_C"/>
    <property type="match status" value="1"/>
</dbReference>